<reference evidence="1 2" key="1">
    <citation type="submission" date="2009-02" db="EMBL/GenBank/DDBJ databases">
        <title>Sequencing of the draft genome and assembly of Dethiobacter alkaliphilus AHT 1.</title>
        <authorList>
            <consortium name="US DOE Joint Genome Institute (JGI-PGF)"/>
            <person name="Lucas S."/>
            <person name="Copeland A."/>
            <person name="Lapidus A."/>
            <person name="Glavina del Rio T."/>
            <person name="Dalin E."/>
            <person name="Tice H."/>
            <person name="Bruce D."/>
            <person name="Goodwin L."/>
            <person name="Pitluck S."/>
            <person name="Larimer F."/>
            <person name="Land M.L."/>
            <person name="Hauser L."/>
            <person name="Muyzer G."/>
        </authorList>
    </citation>
    <scope>NUCLEOTIDE SEQUENCE [LARGE SCALE GENOMIC DNA]</scope>
    <source>
        <strain evidence="1 2">AHT 1</strain>
    </source>
</reference>
<dbReference type="RefSeq" id="WP_008514943.1">
    <property type="nucleotide sequence ID" value="NZ_ACJM01000003.1"/>
</dbReference>
<organism evidence="1 2">
    <name type="scientific">Dethiobacter alkaliphilus AHT 1</name>
    <dbReference type="NCBI Taxonomy" id="555088"/>
    <lineage>
        <taxon>Bacteria</taxon>
        <taxon>Bacillati</taxon>
        <taxon>Bacillota</taxon>
        <taxon>Dethiobacteria</taxon>
        <taxon>Dethiobacterales</taxon>
        <taxon>Dethiobacteraceae</taxon>
        <taxon>Dethiobacter</taxon>
    </lineage>
</organism>
<sequence length="365" mass="38915">MFARNVAEVLQVKKQLPQSEELEVSVEGKTCRAINYPALTGSVSTGDRVVLNTTAVDLGLGSGGYHFVYYNLTNTDQPAHGEGHIMKLRYTPLQVCVQSVEEPASPHHEVMARATTLAGMPVAVAELHSMLAPLVITIKKENPDLRLAYLMTDGGALPAFFSKTIHILQTKELICGTVTAGHAFGGDLEAVNVHSGLLAARHVLKADAAIVCMGPGVAGTATPYGFSGLEAGENINRVHSLAGRAVAVPRISFADARRRHQGFSHHTLTALTKAALVSADLPLPRFKGEDEALINNQLEMSGLQEKHRVVRYENLSLDHLAADEKLCSTMGRSLHEDPGFFLTVCAAGYHLAKLAGPVFSGAGTG</sequence>
<proteinExistence type="predicted"/>
<dbReference type="AlphaFoldDB" id="C0GE09"/>
<dbReference type="eggNOG" id="COG3502">
    <property type="taxonomic scope" value="Bacteria"/>
</dbReference>
<dbReference type="InterPro" id="IPR024479">
    <property type="entry name" value="DUF3866"/>
</dbReference>
<dbReference type="OrthoDB" id="3401376at2"/>
<dbReference type="EMBL" id="ACJM01000003">
    <property type="protein sequence ID" value="EEG78303.1"/>
    <property type="molecule type" value="Genomic_DNA"/>
</dbReference>
<evidence type="ECO:0000313" key="2">
    <source>
        <dbReference type="Proteomes" id="UP000006443"/>
    </source>
</evidence>
<dbReference type="Proteomes" id="UP000006443">
    <property type="component" value="Unassembled WGS sequence"/>
</dbReference>
<keyword evidence="2" id="KW-1185">Reference proteome</keyword>
<dbReference type="STRING" id="555088.DealDRAFT_0718"/>
<dbReference type="Pfam" id="PF12982">
    <property type="entry name" value="DUF3866"/>
    <property type="match status" value="1"/>
</dbReference>
<name>C0GE09_DETAL</name>
<gene>
    <name evidence="1" type="ORF">DealDRAFT_0718</name>
</gene>
<evidence type="ECO:0000313" key="1">
    <source>
        <dbReference type="EMBL" id="EEG78303.1"/>
    </source>
</evidence>
<protein>
    <recommendedName>
        <fullName evidence="3">DUF3866 domain-containing protein</fullName>
    </recommendedName>
</protein>
<accession>C0GE09</accession>
<comment type="caution">
    <text evidence="1">The sequence shown here is derived from an EMBL/GenBank/DDBJ whole genome shotgun (WGS) entry which is preliminary data.</text>
</comment>
<evidence type="ECO:0008006" key="3">
    <source>
        <dbReference type="Google" id="ProtNLM"/>
    </source>
</evidence>